<dbReference type="Gene3D" id="2.60.200.20">
    <property type="match status" value="1"/>
</dbReference>
<feature type="transmembrane region" description="Helical" evidence="3">
    <location>
        <begin position="52"/>
        <end position="72"/>
    </location>
</feature>
<feature type="transmembrane region" description="Helical" evidence="3">
    <location>
        <begin position="84"/>
        <end position="108"/>
    </location>
</feature>
<dbReference type="PROSITE" id="PS50006">
    <property type="entry name" value="FHA_DOMAIN"/>
    <property type="match status" value="1"/>
</dbReference>
<feature type="compositionally biased region" description="Basic and acidic residues" evidence="2">
    <location>
        <begin position="383"/>
        <end position="400"/>
    </location>
</feature>
<keyword evidence="1" id="KW-0597">Phosphoprotein</keyword>
<reference evidence="5 6" key="1">
    <citation type="submission" date="2020-10" db="EMBL/GenBank/DDBJ databases">
        <title>Haloactinobacterium sp. RN3S43, a bacterium isolated from saline soil.</title>
        <authorList>
            <person name="Sun J.-Q."/>
        </authorList>
    </citation>
    <scope>NUCLEOTIDE SEQUENCE [LARGE SCALE GENOMIC DNA]</scope>
    <source>
        <strain evidence="5 6">RN3S43</strain>
    </source>
</reference>
<dbReference type="InterPro" id="IPR008984">
    <property type="entry name" value="SMAD_FHA_dom_sf"/>
</dbReference>
<keyword evidence="3" id="KW-1133">Transmembrane helix</keyword>
<dbReference type="Pfam" id="PF00498">
    <property type="entry name" value="FHA"/>
    <property type="match status" value="1"/>
</dbReference>
<dbReference type="SUPFAM" id="SSF49879">
    <property type="entry name" value="SMAD/FHA domain"/>
    <property type="match status" value="1"/>
</dbReference>
<feature type="compositionally biased region" description="Low complexity" evidence="2">
    <location>
        <begin position="250"/>
        <end position="267"/>
    </location>
</feature>
<feature type="compositionally biased region" description="Basic and acidic residues" evidence="2">
    <location>
        <begin position="313"/>
        <end position="326"/>
    </location>
</feature>
<accession>A0A7M1SNT9</accession>
<dbReference type="CDD" id="cd00060">
    <property type="entry name" value="FHA"/>
    <property type="match status" value="1"/>
</dbReference>
<keyword evidence="6" id="KW-1185">Reference proteome</keyword>
<evidence type="ECO:0000256" key="3">
    <source>
        <dbReference type="SAM" id="Phobius"/>
    </source>
</evidence>
<feature type="region of interest" description="Disordered" evidence="2">
    <location>
        <begin position="199"/>
        <end position="441"/>
    </location>
</feature>
<sequence length="569" mass="57371">MPGLFSLNADAKGFMDPPADRPRWPDTWTLRRTRGEALEQLTRAYAGWRRTIAGLLAVLLACGALVLVGMGISGDGAASLAMMAGGGVAALAGLITSAYVTVTGWALVGAIRAWSALRPQDGGPGSGRVWALPFLLRLVLAVAATAFTVLVLIGIIEDVPLVPAEAALVRGAVTLVCALSAVFVLAGGLLASAAVRSQGTEPAGRGGTSAAPGGVPEVPPRPPGVEHGVATPMAGSVVPAAGPHGGGAQAAGAHAAGASAAPGGQSPYARPTVHAPVPPRPGSAAPAVPDHAAPSGLASAAPVAGDPSAGGSAHDETVLGAPRRDATPQPGSPGGGSDAGSLPVSNLEPWAPPAPPAPHETPATPALPEMTLQPDPHTQTWSEPDHLHSMPNHHDPERPPHAAAVAAPGNPWSTTAQPGHAAPGEPSHTVPGEAGEPDNEETRLAMARQQPGRMRFHTNDGRVIGSEGVSLVGRAPAPRDQEQVAALVTLDDGAVSKTHLQIRISGPRAWVTDRASTNGTMLVTATGQERRLTAWEEAPVAPGEMVRIGATELHVAEDRAPGARTETSS</sequence>
<feature type="compositionally biased region" description="Low complexity" evidence="2">
    <location>
        <begin position="225"/>
        <end position="242"/>
    </location>
</feature>
<dbReference type="Proteomes" id="UP000593758">
    <property type="component" value="Chromosome"/>
</dbReference>
<gene>
    <name evidence="5" type="ORF">IM660_10930</name>
</gene>
<proteinExistence type="predicted"/>
<evidence type="ECO:0000313" key="6">
    <source>
        <dbReference type="Proteomes" id="UP000593758"/>
    </source>
</evidence>
<dbReference type="KEGG" id="halt:IM660_10930"/>
<evidence type="ECO:0000313" key="5">
    <source>
        <dbReference type="EMBL" id="QOR69229.1"/>
    </source>
</evidence>
<protein>
    <submittedName>
        <fullName evidence="5">FHA domain-containing protein</fullName>
    </submittedName>
</protein>
<evidence type="ECO:0000256" key="2">
    <source>
        <dbReference type="SAM" id="MobiDB-lite"/>
    </source>
</evidence>
<feature type="transmembrane region" description="Helical" evidence="3">
    <location>
        <begin position="129"/>
        <end position="156"/>
    </location>
</feature>
<keyword evidence="3" id="KW-0812">Transmembrane</keyword>
<name>A0A7M1SNT9_9MICO</name>
<dbReference type="AlphaFoldDB" id="A0A7M1SNT9"/>
<dbReference type="EMBL" id="CP063169">
    <property type="protein sequence ID" value="QOR69229.1"/>
    <property type="molecule type" value="Genomic_DNA"/>
</dbReference>
<organism evidence="5 6">
    <name type="scientific">Ruania alkalisoli</name>
    <dbReference type="NCBI Taxonomy" id="2779775"/>
    <lineage>
        <taxon>Bacteria</taxon>
        <taxon>Bacillati</taxon>
        <taxon>Actinomycetota</taxon>
        <taxon>Actinomycetes</taxon>
        <taxon>Micrococcales</taxon>
        <taxon>Ruaniaceae</taxon>
        <taxon>Ruania</taxon>
    </lineage>
</organism>
<evidence type="ECO:0000256" key="1">
    <source>
        <dbReference type="ARBA" id="ARBA00022553"/>
    </source>
</evidence>
<dbReference type="InterPro" id="IPR000253">
    <property type="entry name" value="FHA_dom"/>
</dbReference>
<dbReference type="RefSeq" id="WP_193495467.1">
    <property type="nucleotide sequence ID" value="NZ_CP063169.1"/>
</dbReference>
<feature type="transmembrane region" description="Helical" evidence="3">
    <location>
        <begin position="168"/>
        <end position="195"/>
    </location>
</feature>
<keyword evidence="3" id="KW-0472">Membrane</keyword>
<evidence type="ECO:0000259" key="4">
    <source>
        <dbReference type="PROSITE" id="PS50006"/>
    </source>
</evidence>
<feature type="compositionally biased region" description="Pro residues" evidence="2">
    <location>
        <begin position="350"/>
        <end position="359"/>
    </location>
</feature>
<feature type="domain" description="FHA" evidence="4">
    <location>
        <begin position="470"/>
        <end position="522"/>
    </location>
</feature>